<dbReference type="RefSeq" id="WP_116624212.1">
    <property type="nucleotide sequence ID" value="NZ_QURN01000008.1"/>
</dbReference>
<keyword evidence="4" id="KW-1185">Reference proteome</keyword>
<dbReference type="CDD" id="cd00198">
    <property type="entry name" value="vWFA"/>
    <property type="match status" value="1"/>
</dbReference>
<dbReference type="InterPro" id="IPR011195">
    <property type="entry name" value="UCP010256"/>
</dbReference>
<comment type="caution">
    <text evidence="3">The sequence shown here is derived from an EMBL/GenBank/DDBJ whole genome shotgun (WGS) entry which is preliminary data.</text>
</comment>
<name>A0A371XDN1_9HYPH</name>
<feature type="region of interest" description="Disordered" evidence="1">
    <location>
        <begin position="85"/>
        <end position="113"/>
    </location>
</feature>
<dbReference type="PIRSF" id="PIRSF010256">
    <property type="entry name" value="CoxE_vWa"/>
    <property type="match status" value="1"/>
</dbReference>
<dbReference type="InterPro" id="IPR036465">
    <property type="entry name" value="vWFA_dom_sf"/>
</dbReference>
<dbReference type="SUPFAM" id="SSF53300">
    <property type="entry name" value="vWA-like"/>
    <property type="match status" value="1"/>
</dbReference>
<evidence type="ECO:0000259" key="2">
    <source>
        <dbReference type="SMART" id="SM00327"/>
    </source>
</evidence>
<accession>A0A371XDN1</accession>
<dbReference type="Gene3D" id="3.40.50.410">
    <property type="entry name" value="von Willebrand factor, type A domain"/>
    <property type="match status" value="1"/>
</dbReference>
<dbReference type="EMBL" id="QURN01000008">
    <property type="protein sequence ID" value="RFC67338.1"/>
    <property type="molecule type" value="Genomic_DNA"/>
</dbReference>
<organism evidence="3 4">
    <name type="scientific">Mesorhizobium denitrificans</name>
    <dbReference type="NCBI Taxonomy" id="2294114"/>
    <lineage>
        <taxon>Bacteria</taxon>
        <taxon>Pseudomonadati</taxon>
        <taxon>Pseudomonadota</taxon>
        <taxon>Alphaproteobacteria</taxon>
        <taxon>Hyphomicrobiales</taxon>
        <taxon>Phyllobacteriaceae</taxon>
        <taxon>Mesorhizobium</taxon>
    </lineage>
</organism>
<dbReference type="AlphaFoldDB" id="A0A371XDN1"/>
<dbReference type="InterPro" id="IPR008912">
    <property type="entry name" value="Uncharacterised_CoxE"/>
</dbReference>
<evidence type="ECO:0000313" key="3">
    <source>
        <dbReference type="EMBL" id="RFC67338.1"/>
    </source>
</evidence>
<dbReference type="InterPro" id="IPR002035">
    <property type="entry name" value="VWF_A"/>
</dbReference>
<feature type="domain" description="VWFA" evidence="2">
    <location>
        <begin position="190"/>
        <end position="360"/>
    </location>
</feature>
<evidence type="ECO:0000256" key="1">
    <source>
        <dbReference type="SAM" id="MobiDB-lite"/>
    </source>
</evidence>
<proteinExistence type="predicted"/>
<dbReference type="SMART" id="SM00327">
    <property type="entry name" value="VWA"/>
    <property type="match status" value="1"/>
</dbReference>
<evidence type="ECO:0000313" key="4">
    <source>
        <dbReference type="Proteomes" id="UP000262379"/>
    </source>
</evidence>
<dbReference type="PANTHER" id="PTHR39338">
    <property type="entry name" value="BLL5662 PROTEIN-RELATED"/>
    <property type="match status" value="1"/>
</dbReference>
<dbReference type="PANTHER" id="PTHR39338:SF6">
    <property type="entry name" value="BLL5662 PROTEIN"/>
    <property type="match status" value="1"/>
</dbReference>
<dbReference type="Pfam" id="PF05762">
    <property type="entry name" value="VWA_CoxE"/>
    <property type="match status" value="1"/>
</dbReference>
<protein>
    <submittedName>
        <fullName evidence="3">VWA domain-containing protein</fullName>
    </submittedName>
</protein>
<reference evidence="4" key="1">
    <citation type="submission" date="2018-08" db="EMBL/GenBank/DDBJ databases">
        <authorList>
            <person name="Im W.T."/>
        </authorList>
    </citation>
    <scope>NUCLEOTIDE SEQUENCE [LARGE SCALE GENOMIC DNA]</scope>
    <source>
        <strain evidence="4">LA-28</strain>
    </source>
</reference>
<gene>
    <name evidence="3" type="ORF">DY251_12395</name>
</gene>
<sequence length="376" mass="41215">MTRLLPQAADALLGFARVLRWHGFTVAPEQSVAFLQSVELLGPRHMKDIEDAALATLACPPDRRGEFDVLFRAYFWGDEELAATGEPEDETAVKDAVGGNEPPPTPEGKEQSGAIASATERLAGRALKPGEERLKAFGTALPYALPRRRSFRSQRVRLGGQPDLRRSMRATLANDGDVPAPMLRRRALVQRPLLLLIDVSGSMKQHTNDYLRVAYAVVQNADRAEVFTMGTRLTRITPALRLRDRATALERAATLVDDWDGGTRLGPALQAFLSVPRFGAFARGAAVVLLSDGLERGGHAELESALKRISGRAYRLSMCTPLAADPRFRPQTAALRAILPHLDDLVDGSGIEPLTDFILSLARRSERAQTRWNKVS</sequence>
<dbReference type="Proteomes" id="UP000262379">
    <property type="component" value="Unassembled WGS sequence"/>
</dbReference>